<comment type="cofactor">
    <cofactor evidence="1">
        <name>FAD</name>
        <dbReference type="ChEBI" id="CHEBI:57692"/>
    </cofactor>
</comment>
<dbReference type="InterPro" id="IPR050464">
    <property type="entry name" value="Zeta_carotene_desat/Oxidored"/>
</dbReference>
<evidence type="ECO:0000256" key="4">
    <source>
        <dbReference type="ARBA" id="ARBA00010551"/>
    </source>
</evidence>
<dbReference type="Proteomes" id="UP001390339">
    <property type="component" value="Unassembled WGS sequence"/>
</dbReference>
<dbReference type="Pfam" id="PF01593">
    <property type="entry name" value="Amino_oxidase"/>
    <property type="match status" value="1"/>
</dbReference>
<comment type="catalytic activity">
    <reaction evidence="11">
        <text>protoporphyrinogen IX + 3 O2 = protoporphyrin IX + 3 H2O2</text>
        <dbReference type="Rhea" id="RHEA:25576"/>
        <dbReference type="ChEBI" id="CHEBI:15379"/>
        <dbReference type="ChEBI" id="CHEBI:16240"/>
        <dbReference type="ChEBI" id="CHEBI:57306"/>
        <dbReference type="ChEBI" id="CHEBI:57307"/>
        <dbReference type="EC" id="1.3.3.4"/>
    </reaction>
</comment>
<comment type="function">
    <text evidence="2">Catalyzes the 6-electron oxidation of protoporphyrinogen-IX to form protoporphyrin-IX.</text>
</comment>
<dbReference type="InterPro" id="IPR002937">
    <property type="entry name" value="Amino_oxidase"/>
</dbReference>
<dbReference type="NCBIfam" id="TIGR00562">
    <property type="entry name" value="proto_IX_ox"/>
    <property type="match status" value="1"/>
</dbReference>
<name>A0ABR2J7Y8_9PEZI</name>
<evidence type="ECO:0000256" key="3">
    <source>
        <dbReference type="ARBA" id="ARBA00005073"/>
    </source>
</evidence>
<feature type="domain" description="Amine oxidase" evidence="12">
    <location>
        <begin position="82"/>
        <end position="595"/>
    </location>
</feature>
<dbReference type="PANTHER" id="PTHR42923">
    <property type="entry name" value="PROTOPORPHYRINOGEN OXIDASE"/>
    <property type="match status" value="1"/>
</dbReference>
<accession>A0ABR2J7Y8</accession>
<dbReference type="SUPFAM" id="SSF51905">
    <property type="entry name" value="FAD/NAD(P)-binding domain"/>
    <property type="match status" value="1"/>
</dbReference>
<protein>
    <recommendedName>
        <fullName evidence="5">protoporphyrinogen oxidase</fullName>
        <ecNumber evidence="5">1.3.3.4</ecNumber>
    </recommendedName>
</protein>
<dbReference type="PANTHER" id="PTHR42923:SF3">
    <property type="entry name" value="PROTOPORPHYRINOGEN OXIDASE"/>
    <property type="match status" value="1"/>
</dbReference>
<keyword evidence="7" id="KW-0274">FAD</keyword>
<dbReference type="EMBL" id="JAPCWZ010000003">
    <property type="protein sequence ID" value="KAK8873547.1"/>
    <property type="molecule type" value="Genomic_DNA"/>
</dbReference>
<keyword evidence="8" id="KW-0560">Oxidoreductase</keyword>
<evidence type="ECO:0000313" key="13">
    <source>
        <dbReference type="EMBL" id="KAK8873547.1"/>
    </source>
</evidence>
<comment type="similarity">
    <text evidence="4">Belongs to the protoporphyrinogen/coproporphyrinogen oxidase family. Protoporphyrinogen oxidase subfamily.</text>
</comment>
<dbReference type="EC" id="1.3.3.4" evidence="5"/>
<reference evidence="13 14" key="1">
    <citation type="journal article" date="2024" name="IMA Fungus">
        <title>Apiospora arundinis, a panoply of carbohydrate-active enzymes and secondary metabolites.</title>
        <authorList>
            <person name="Sorensen T."/>
            <person name="Petersen C."/>
            <person name="Muurmann A.T."/>
            <person name="Christiansen J.V."/>
            <person name="Brundto M.L."/>
            <person name="Overgaard C.K."/>
            <person name="Boysen A.T."/>
            <person name="Wollenberg R.D."/>
            <person name="Larsen T.O."/>
            <person name="Sorensen J.L."/>
            <person name="Nielsen K.L."/>
            <person name="Sondergaard T.E."/>
        </authorList>
    </citation>
    <scope>NUCLEOTIDE SEQUENCE [LARGE SCALE GENOMIC DNA]</scope>
    <source>
        <strain evidence="13 14">AAU 773</strain>
    </source>
</reference>
<proteinExistence type="inferred from homology"/>
<dbReference type="InterPro" id="IPR004572">
    <property type="entry name" value="Protoporphyrinogen_oxidase"/>
</dbReference>
<evidence type="ECO:0000313" key="14">
    <source>
        <dbReference type="Proteomes" id="UP001390339"/>
    </source>
</evidence>
<dbReference type="InterPro" id="IPR036188">
    <property type="entry name" value="FAD/NAD-bd_sf"/>
</dbReference>
<keyword evidence="14" id="KW-1185">Reference proteome</keyword>
<evidence type="ECO:0000256" key="9">
    <source>
        <dbReference type="ARBA" id="ARBA00023133"/>
    </source>
</evidence>
<keyword evidence="9" id="KW-0350">Heme biosynthesis</keyword>
<evidence type="ECO:0000256" key="5">
    <source>
        <dbReference type="ARBA" id="ARBA00012867"/>
    </source>
</evidence>
<sequence>MTSKRPEELFIALLRSAYSNGCRRAVLPGRPTRALPQLTFLRAQTHSRRGFATGKARLSHVPQSPPPSSDEPRRIAVLGGGITGLTAAHYLARHAKDAHITLYEGGDHLGGWIKGEVAQTAEGEDILLQRGPRMLRSGASGNKYDDLVLYDVLANLDLGDKIVYPKGAANSRYLYYPDHLVKLPSEDTSLNNILQSIRSFLTEPLWEGAFAAGLHNWKHSLERKNKRDSRELEARTALMRGESLPTTDRTLFEKDESVADYLLRIMGEDRLIKNVVSGMLHGIYGGDAYKLSAKHTIFDRFWYKDQAMTHDSIMWVAIKDVFLPYDILDGPNAWHVIDLAEKGIRHKLIAFEDGLLTLVRGLEDDLKEWANVEIKRNTPVTSLAHKDGKVLVTAEGKSEEFDQVLSTLYAGQLAEIAQPANSLPSLSEVPAVTIMVVNMWYPNEDLLAANPGFGYLIPQGVSEEQNPERALGVLFDSDIQTRKEQAGTKLTVMMGGHQWDKWAFLPDEEMGVEMAKNVVHRHLGISPDEKGLVASARLCRDCLPQHTVGHRDRLRKAHYELSSAFQGQLMVAGPSYTTVGVIPSMRAGYDAAMRIARGSGAPHFRHKEPGVGLWNWYFETLESLQMKGEVPDHVGTTGLEWATESDANNMAPMARNAMWFKSWTPEASLFVDEEGKLKPGRMDAFTKKNGIKTSNLMRSRVG</sequence>
<keyword evidence="6" id="KW-0285">Flavoprotein</keyword>
<evidence type="ECO:0000256" key="10">
    <source>
        <dbReference type="ARBA" id="ARBA00023244"/>
    </source>
</evidence>
<evidence type="ECO:0000256" key="8">
    <source>
        <dbReference type="ARBA" id="ARBA00023002"/>
    </source>
</evidence>
<keyword evidence="10" id="KW-0627">Porphyrin biosynthesis</keyword>
<comment type="caution">
    <text evidence="13">The sequence shown here is derived from an EMBL/GenBank/DDBJ whole genome shotgun (WGS) entry which is preliminary data.</text>
</comment>
<organism evidence="13 14">
    <name type="scientific">Apiospora arundinis</name>
    <dbReference type="NCBI Taxonomy" id="335852"/>
    <lineage>
        <taxon>Eukaryota</taxon>
        <taxon>Fungi</taxon>
        <taxon>Dikarya</taxon>
        <taxon>Ascomycota</taxon>
        <taxon>Pezizomycotina</taxon>
        <taxon>Sordariomycetes</taxon>
        <taxon>Xylariomycetidae</taxon>
        <taxon>Amphisphaeriales</taxon>
        <taxon>Apiosporaceae</taxon>
        <taxon>Apiospora</taxon>
    </lineage>
</organism>
<dbReference type="Gene3D" id="3.50.50.60">
    <property type="entry name" value="FAD/NAD(P)-binding domain"/>
    <property type="match status" value="1"/>
</dbReference>
<evidence type="ECO:0000256" key="6">
    <source>
        <dbReference type="ARBA" id="ARBA00022630"/>
    </source>
</evidence>
<evidence type="ECO:0000256" key="1">
    <source>
        <dbReference type="ARBA" id="ARBA00001974"/>
    </source>
</evidence>
<evidence type="ECO:0000256" key="2">
    <source>
        <dbReference type="ARBA" id="ARBA00002600"/>
    </source>
</evidence>
<evidence type="ECO:0000256" key="11">
    <source>
        <dbReference type="ARBA" id="ARBA00047554"/>
    </source>
</evidence>
<comment type="pathway">
    <text evidence="3">Porphyrin-containing compound metabolism; protoporphyrin-IX biosynthesis; protoporphyrin-IX from protoporphyrinogen-IX: step 1/1.</text>
</comment>
<evidence type="ECO:0000256" key="7">
    <source>
        <dbReference type="ARBA" id="ARBA00022827"/>
    </source>
</evidence>
<dbReference type="SUPFAM" id="SSF54373">
    <property type="entry name" value="FAD-linked reductases, C-terminal domain"/>
    <property type="match status" value="1"/>
</dbReference>
<gene>
    <name evidence="13" type="ORF">PGQ11_004061</name>
</gene>
<evidence type="ECO:0000259" key="12">
    <source>
        <dbReference type="Pfam" id="PF01593"/>
    </source>
</evidence>